<feature type="coiled-coil region" evidence="6">
    <location>
        <begin position="106"/>
        <end position="140"/>
    </location>
</feature>
<evidence type="ECO:0000313" key="10">
    <source>
        <dbReference type="Proteomes" id="UP001153076"/>
    </source>
</evidence>
<dbReference type="PROSITE" id="PS00036">
    <property type="entry name" value="BZIP_BASIC"/>
    <property type="match status" value="1"/>
</dbReference>
<dbReference type="GO" id="GO:0005634">
    <property type="term" value="C:nucleus"/>
    <property type="evidence" value="ECO:0007669"/>
    <property type="project" value="UniProtKB-SubCell"/>
</dbReference>
<keyword evidence="2" id="KW-0805">Transcription regulation</keyword>
<dbReference type="FunFam" id="1.20.5.170:FF:000020">
    <property type="entry name" value="BZIP transcription factor"/>
    <property type="match status" value="1"/>
</dbReference>
<organism evidence="8 10">
    <name type="scientific">Carnegiea gigantea</name>
    <dbReference type="NCBI Taxonomy" id="171969"/>
    <lineage>
        <taxon>Eukaryota</taxon>
        <taxon>Viridiplantae</taxon>
        <taxon>Streptophyta</taxon>
        <taxon>Embryophyta</taxon>
        <taxon>Tracheophyta</taxon>
        <taxon>Spermatophyta</taxon>
        <taxon>Magnoliopsida</taxon>
        <taxon>eudicotyledons</taxon>
        <taxon>Gunneridae</taxon>
        <taxon>Pentapetalae</taxon>
        <taxon>Caryophyllales</taxon>
        <taxon>Cactineae</taxon>
        <taxon>Cactaceae</taxon>
        <taxon>Cactoideae</taxon>
        <taxon>Echinocereeae</taxon>
        <taxon>Carnegiea</taxon>
    </lineage>
</organism>
<dbReference type="SMART" id="SM00338">
    <property type="entry name" value="BRLZ"/>
    <property type="match status" value="1"/>
</dbReference>
<keyword evidence="10" id="KW-1185">Reference proteome</keyword>
<dbReference type="PROSITE" id="PS50217">
    <property type="entry name" value="BZIP"/>
    <property type="match status" value="1"/>
</dbReference>
<keyword evidence="5" id="KW-0539">Nucleus</keyword>
<evidence type="ECO:0000256" key="2">
    <source>
        <dbReference type="ARBA" id="ARBA00023015"/>
    </source>
</evidence>
<evidence type="ECO:0000256" key="1">
    <source>
        <dbReference type="ARBA" id="ARBA00004123"/>
    </source>
</evidence>
<keyword evidence="6" id="KW-0175">Coiled coil</keyword>
<evidence type="ECO:0000256" key="6">
    <source>
        <dbReference type="SAM" id="Coils"/>
    </source>
</evidence>
<dbReference type="CDD" id="cd14702">
    <property type="entry name" value="bZIP_plant_GBF1"/>
    <property type="match status" value="1"/>
</dbReference>
<dbReference type="SUPFAM" id="SSF57959">
    <property type="entry name" value="Leucine zipper domain"/>
    <property type="match status" value="1"/>
</dbReference>
<dbReference type="GO" id="GO:0003677">
    <property type="term" value="F:DNA binding"/>
    <property type="evidence" value="ECO:0007669"/>
    <property type="project" value="UniProtKB-KW"/>
</dbReference>
<dbReference type="PANTHER" id="PTHR46324">
    <property type="entry name" value="BASIC LEUCINE ZIPPER 43-RELATED"/>
    <property type="match status" value="1"/>
</dbReference>
<reference evidence="8" key="1">
    <citation type="submission" date="2022-04" db="EMBL/GenBank/DDBJ databases">
        <title>Carnegiea gigantea Genome sequencing and assembly v2.</title>
        <authorList>
            <person name="Copetti D."/>
            <person name="Sanderson M.J."/>
            <person name="Burquez A."/>
            <person name="Wojciechowski M.F."/>
        </authorList>
    </citation>
    <scope>NUCLEOTIDE SEQUENCE</scope>
    <source>
        <strain evidence="8">SGP5-SGP5p</strain>
        <tissue evidence="8">Aerial part</tissue>
    </source>
</reference>
<dbReference type="GO" id="GO:0046983">
    <property type="term" value="F:protein dimerization activity"/>
    <property type="evidence" value="ECO:0007669"/>
    <property type="project" value="UniProtKB-ARBA"/>
</dbReference>
<comment type="caution">
    <text evidence="8">The sequence shown here is derived from an EMBL/GenBank/DDBJ whole genome shotgun (WGS) entry which is preliminary data.</text>
</comment>
<dbReference type="AlphaFoldDB" id="A0A9Q1GFM9"/>
<keyword evidence="4" id="KW-0804">Transcription</keyword>
<dbReference type="InterPro" id="IPR004827">
    <property type="entry name" value="bZIP"/>
</dbReference>
<comment type="subcellular location">
    <subcellularLocation>
        <location evidence="1">Nucleus</location>
    </subcellularLocation>
</comment>
<dbReference type="InterPro" id="IPR045314">
    <property type="entry name" value="bZIP_plant_GBF1"/>
</dbReference>
<dbReference type="OrthoDB" id="551672at2759"/>
<evidence type="ECO:0000313" key="8">
    <source>
        <dbReference type="EMBL" id="KAJ8419245.1"/>
    </source>
</evidence>
<proteinExistence type="predicted"/>
<accession>A0A9Q1GFM9</accession>
<dbReference type="Proteomes" id="UP001153076">
    <property type="component" value="Unassembled WGS sequence"/>
</dbReference>
<evidence type="ECO:0000313" key="9">
    <source>
        <dbReference type="EMBL" id="KAJ8448955.1"/>
    </source>
</evidence>
<feature type="domain" description="BZIP" evidence="7">
    <location>
        <begin position="95"/>
        <end position="158"/>
    </location>
</feature>
<name>A0A9Q1GFM9_9CARY</name>
<dbReference type="Gene3D" id="1.20.5.170">
    <property type="match status" value="1"/>
</dbReference>
<gene>
    <name evidence="8" type="ORF">Cgig2_021020</name>
    <name evidence="9" type="ORF">Cgig2_030811</name>
</gene>
<protein>
    <recommendedName>
        <fullName evidence="7">BZIP domain-containing protein</fullName>
    </recommendedName>
</protein>
<dbReference type="EMBL" id="JAKOGI010005798">
    <property type="protein sequence ID" value="KAJ8419245.1"/>
    <property type="molecule type" value="Genomic_DNA"/>
</dbReference>
<evidence type="ECO:0000259" key="7">
    <source>
        <dbReference type="PROSITE" id="PS50217"/>
    </source>
</evidence>
<dbReference type="PANTHER" id="PTHR46324:SF7">
    <property type="entry name" value="BASIC LEUCINE-ZIPPER 75"/>
    <property type="match status" value="1"/>
</dbReference>
<dbReference type="EMBL" id="JAKOGI010000026">
    <property type="protein sequence ID" value="KAJ8448955.1"/>
    <property type="molecule type" value="Genomic_DNA"/>
</dbReference>
<keyword evidence="3" id="KW-0238">DNA-binding</keyword>
<evidence type="ECO:0000256" key="5">
    <source>
        <dbReference type="ARBA" id="ARBA00023242"/>
    </source>
</evidence>
<dbReference type="Pfam" id="PF00170">
    <property type="entry name" value="bZIP_1"/>
    <property type="match status" value="1"/>
</dbReference>
<sequence length="317" mass="35837">MFQSDGDKGVDSLQPLINKPINASTARLDTCSYAINPPQISIFPNPNKFFPNLHPYLPLHDLTSLNPCHAPSPSISTILSQDSEATATEQDDEQEMRRLKRMISNRESARRSRMRKRKQLENLQSQVLQLLAANHQLAEKLNHVMESNYQILQENARLREESFSLRKSVADLLTSMKSDLEQGSGYSGSVEHYVQFSSDQQIWVQVNIELAYVRCRLVQLITFPLDTQLIPHICFSDQLHYCSRLITDMSDAANQQPRQLRVETNCLMGLESETLLHSGSGFGRGCIQVRVRINGGQNFGGFGGVFEKDETEKQLGI</sequence>
<evidence type="ECO:0000256" key="3">
    <source>
        <dbReference type="ARBA" id="ARBA00023125"/>
    </source>
</evidence>
<dbReference type="GO" id="GO:0003700">
    <property type="term" value="F:DNA-binding transcription factor activity"/>
    <property type="evidence" value="ECO:0007669"/>
    <property type="project" value="InterPro"/>
</dbReference>
<dbReference type="InterPro" id="IPR044521">
    <property type="entry name" value="AtbZIP8/43"/>
</dbReference>
<evidence type="ECO:0000256" key="4">
    <source>
        <dbReference type="ARBA" id="ARBA00023163"/>
    </source>
</evidence>
<dbReference type="InterPro" id="IPR046347">
    <property type="entry name" value="bZIP_sf"/>
</dbReference>